<dbReference type="EMBL" id="CP042997">
    <property type="protein sequence ID" value="QEH33013.1"/>
    <property type="molecule type" value="Genomic_DNA"/>
</dbReference>
<gene>
    <name evidence="1" type="ORF">OJF2_15080</name>
</gene>
<evidence type="ECO:0000313" key="1">
    <source>
        <dbReference type="EMBL" id="QEH33013.1"/>
    </source>
</evidence>
<dbReference type="RefSeq" id="WP_168221660.1">
    <property type="nucleotide sequence ID" value="NZ_CP042997.1"/>
</dbReference>
<accession>A0A5B9VXF8</accession>
<dbReference type="Proteomes" id="UP000324233">
    <property type="component" value="Chromosome"/>
</dbReference>
<proteinExistence type="predicted"/>
<reference evidence="1 2" key="1">
    <citation type="submission" date="2019-08" db="EMBL/GenBank/DDBJ databases">
        <title>Deep-cultivation of Planctomycetes and their phenomic and genomic characterization uncovers novel biology.</title>
        <authorList>
            <person name="Wiegand S."/>
            <person name="Jogler M."/>
            <person name="Boedeker C."/>
            <person name="Pinto D."/>
            <person name="Vollmers J."/>
            <person name="Rivas-Marin E."/>
            <person name="Kohn T."/>
            <person name="Peeters S.H."/>
            <person name="Heuer A."/>
            <person name="Rast P."/>
            <person name="Oberbeckmann S."/>
            <person name="Bunk B."/>
            <person name="Jeske O."/>
            <person name="Meyerdierks A."/>
            <person name="Storesund J.E."/>
            <person name="Kallscheuer N."/>
            <person name="Luecker S."/>
            <person name="Lage O.M."/>
            <person name="Pohl T."/>
            <person name="Merkel B.J."/>
            <person name="Hornburger P."/>
            <person name="Mueller R.-W."/>
            <person name="Bruemmer F."/>
            <person name="Labrenz M."/>
            <person name="Spormann A.M."/>
            <person name="Op den Camp H."/>
            <person name="Overmann J."/>
            <person name="Amann R."/>
            <person name="Jetten M.S.M."/>
            <person name="Mascher T."/>
            <person name="Medema M.H."/>
            <person name="Devos D.P."/>
            <person name="Kaster A.-K."/>
            <person name="Ovreas L."/>
            <person name="Rohde M."/>
            <person name="Galperin M.Y."/>
            <person name="Jogler C."/>
        </authorList>
    </citation>
    <scope>NUCLEOTIDE SEQUENCE [LARGE SCALE GENOMIC DNA]</scope>
    <source>
        <strain evidence="1 2">OJF2</strain>
    </source>
</reference>
<keyword evidence="2" id="KW-1185">Reference proteome</keyword>
<sequence>MRTPVRLVTTSLPPCDDREHAAGGLACRLLGRLAGVSDDSLLRVAEDACLACASSGAPTPMRLNPVLASMLDRLASKLDSQSDVGRARVAELRELARRHLAVEYAGDRDSAEPRRYRVACHFLGPPLDATATPRGPSPALACLHPDHAGVPTSRDGCHGCRDWTDRPRGSPRPLAELLPPPPRLGPAVRSWAAGVTASSRPTPTLDWTLDSLGRAGWPGAHLFADGDVRGSPRHEHLPRTVRRPAAGAWPNYYLGLGELLARSPEADAFLMVQDDVLFYDRQDVRAYLEAILWPADPPGLVSLYCSACYSRPGSGWHRLEEPWAWGALAFVFPRPVLEAFLADPDVRGHRWGGTLGDRKAGIDALIGRWAARRGIPIHYPCPSLAQHTGDISVLWPSQRAVGNRRADRFLADVEPG</sequence>
<dbReference type="KEGG" id="agv:OJF2_15080"/>
<protein>
    <submittedName>
        <fullName evidence="1">Uncharacterized protein</fullName>
    </submittedName>
</protein>
<evidence type="ECO:0000313" key="2">
    <source>
        <dbReference type="Proteomes" id="UP000324233"/>
    </source>
</evidence>
<organism evidence="1 2">
    <name type="scientific">Aquisphaera giovannonii</name>
    <dbReference type="NCBI Taxonomy" id="406548"/>
    <lineage>
        <taxon>Bacteria</taxon>
        <taxon>Pseudomonadati</taxon>
        <taxon>Planctomycetota</taxon>
        <taxon>Planctomycetia</taxon>
        <taxon>Isosphaerales</taxon>
        <taxon>Isosphaeraceae</taxon>
        <taxon>Aquisphaera</taxon>
    </lineage>
</organism>
<name>A0A5B9VXF8_9BACT</name>
<dbReference type="AlphaFoldDB" id="A0A5B9VXF8"/>